<dbReference type="GeneID" id="27711641"/>
<evidence type="ECO:0000313" key="6">
    <source>
        <dbReference type="Proteomes" id="UP000053411"/>
    </source>
</evidence>
<dbReference type="OrthoDB" id="10005898at2759"/>
<dbReference type="Pfam" id="PF05648">
    <property type="entry name" value="PEX11"/>
    <property type="match status" value="1"/>
</dbReference>
<evidence type="ECO:0000256" key="1">
    <source>
        <dbReference type="ARBA" id="ARBA00022593"/>
    </source>
</evidence>
<dbReference type="InterPro" id="IPR008733">
    <property type="entry name" value="PEX11"/>
</dbReference>
<keyword evidence="2" id="KW-0472">Membrane</keyword>
<dbReference type="VEuPathDB" id="FungiDB:Z520_05895"/>
<dbReference type="GO" id="GO:0005778">
    <property type="term" value="C:peroxisomal membrane"/>
    <property type="evidence" value="ECO:0007669"/>
    <property type="project" value="UniProtKB-SubCell"/>
</dbReference>
<dbReference type="EMBL" id="KN848071">
    <property type="protein sequence ID" value="KIX98594.1"/>
    <property type="molecule type" value="Genomic_DNA"/>
</dbReference>
<organism evidence="5 6">
    <name type="scientific">Fonsecaea multimorphosa CBS 102226</name>
    <dbReference type="NCBI Taxonomy" id="1442371"/>
    <lineage>
        <taxon>Eukaryota</taxon>
        <taxon>Fungi</taxon>
        <taxon>Dikarya</taxon>
        <taxon>Ascomycota</taxon>
        <taxon>Pezizomycotina</taxon>
        <taxon>Eurotiomycetes</taxon>
        <taxon>Chaetothyriomycetidae</taxon>
        <taxon>Chaetothyriales</taxon>
        <taxon>Herpotrichiellaceae</taxon>
        <taxon>Fonsecaea</taxon>
    </lineage>
</organism>
<keyword evidence="3" id="KW-0576">Peroxisome</keyword>
<keyword evidence="6" id="KW-1185">Reference proteome</keyword>
<dbReference type="PANTHER" id="PTHR12652">
    <property type="entry name" value="PEROXISOMAL BIOGENESIS FACTOR 11"/>
    <property type="match status" value="1"/>
</dbReference>
<reference evidence="5 6" key="1">
    <citation type="submission" date="2015-01" db="EMBL/GenBank/DDBJ databases">
        <title>The Genome Sequence of Fonsecaea multimorphosa CBS 102226.</title>
        <authorList>
            <consortium name="The Broad Institute Genomics Platform"/>
            <person name="Cuomo C."/>
            <person name="de Hoog S."/>
            <person name="Gorbushina A."/>
            <person name="Stielow B."/>
            <person name="Teixiera M."/>
            <person name="Abouelleil A."/>
            <person name="Chapman S.B."/>
            <person name="Priest M."/>
            <person name="Young S.K."/>
            <person name="Wortman J."/>
            <person name="Nusbaum C."/>
            <person name="Birren B."/>
        </authorList>
    </citation>
    <scope>NUCLEOTIDE SEQUENCE [LARGE SCALE GENOMIC DNA]</scope>
    <source>
        <strain evidence="5 6">CBS 102226</strain>
    </source>
</reference>
<dbReference type="RefSeq" id="XP_016632717.1">
    <property type="nucleotide sequence ID" value="XM_016776398.1"/>
</dbReference>
<keyword evidence="1" id="KW-0962">Peroxisome biogenesis</keyword>
<name>A0A0D2K5Z1_9EURO</name>
<evidence type="ECO:0000313" key="5">
    <source>
        <dbReference type="EMBL" id="KIX98594.1"/>
    </source>
</evidence>
<evidence type="ECO:0000256" key="4">
    <source>
        <dbReference type="ARBA" id="ARBA00046271"/>
    </source>
</evidence>
<dbReference type="Proteomes" id="UP000053411">
    <property type="component" value="Unassembled WGS sequence"/>
</dbReference>
<evidence type="ECO:0000256" key="3">
    <source>
        <dbReference type="ARBA" id="ARBA00023140"/>
    </source>
</evidence>
<dbReference type="GO" id="GO:0016559">
    <property type="term" value="P:peroxisome fission"/>
    <property type="evidence" value="ECO:0007669"/>
    <property type="project" value="InterPro"/>
</dbReference>
<dbReference type="PANTHER" id="PTHR12652:SF25">
    <property type="entry name" value="MICROBODY (PEROXISOME) PROLIFERATION PROTEIN PEROXIN 11C (EUROFUNG)"/>
    <property type="match status" value="1"/>
</dbReference>
<protein>
    <submittedName>
        <fullName evidence="5">Uncharacterized protein</fullName>
    </submittedName>
</protein>
<gene>
    <name evidence="5" type="ORF">Z520_05895</name>
</gene>
<dbReference type="STRING" id="1442371.A0A0D2K5Z1"/>
<evidence type="ECO:0000256" key="2">
    <source>
        <dbReference type="ARBA" id="ARBA00023136"/>
    </source>
</evidence>
<proteinExistence type="predicted"/>
<accession>A0A0D2K5Z1</accession>
<dbReference type="AlphaFoldDB" id="A0A0D2K5Z1"/>
<comment type="subcellular location">
    <subcellularLocation>
        <location evidence="4">Peroxisome membrane</location>
    </subcellularLocation>
</comment>
<sequence length="247" mass="28152">MDRLIQTTAGLGALLATINFSANLAAYISVRSSTRFEVIDRLLRRTRWKGLPNTLATAPSISSTLTPLSSLISDWRKSQRLTGLIPLYIRLRSLASKEALREMDPILHRLVLLQCNAYIIFQAMENICHLHGKGILPSSVIERRGGIARWIAWSCRAWCVGVVSEFLRLWREAEIEKRQHVKKTAQEQQDFNRRWWNQFMITACWFPVAVHSSFYPKGIPGMNAGITSLLSLIASLNSFRNQWRATA</sequence>